<sequence>MPLAAGNGGEDEAALECPQGLAMKASHCTPASVTKKFYRRGDHILDDYIWISDPGTWAPDPYGTYVQAGGYIYQVNRETQKVLRLIGAKANLNQ</sequence>
<evidence type="ECO:0000313" key="2">
    <source>
        <dbReference type="Proteomes" id="UP000766629"/>
    </source>
</evidence>
<accession>A0ABS7NB58</accession>
<keyword evidence="2" id="KW-1185">Reference proteome</keyword>
<gene>
    <name evidence="1" type="ORF">KUV26_03205</name>
</gene>
<protein>
    <submittedName>
        <fullName evidence="1">Excinuclease ABC subunit A</fullName>
    </submittedName>
</protein>
<evidence type="ECO:0000313" key="1">
    <source>
        <dbReference type="EMBL" id="MBY6138433.1"/>
    </source>
</evidence>
<reference evidence="1 2" key="1">
    <citation type="submission" date="2021-06" db="EMBL/GenBank/DDBJ databases">
        <title>50 bacteria genomes isolated from Dapeng, Shenzhen, China.</title>
        <authorList>
            <person name="Zheng W."/>
            <person name="Yu S."/>
            <person name="Huang Y."/>
        </authorList>
    </citation>
    <scope>NUCLEOTIDE SEQUENCE [LARGE SCALE GENOMIC DNA]</scope>
    <source>
        <strain evidence="1 2">DP1N14-2</strain>
    </source>
</reference>
<proteinExistence type="predicted"/>
<name>A0ABS7NB58_9RHOB</name>
<dbReference type="Proteomes" id="UP000766629">
    <property type="component" value="Unassembled WGS sequence"/>
</dbReference>
<comment type="caution">
    <text evidence="1">The sequence shown here is derived from an EMBL/GenBank/DDBJ whole genome shotgun (WGS) entry which is preliminary data.</text>
</comment>
<organism evidence="1 2">
    <name type="scientific">Leisingera daeponensis</name>
    <dbReference type="NCBI Taxonomy" id="405746"/>
    <lineage>
        <taxon>Bacteria</taxon>
        <taxon>Pseudomonadati</taxon>
        <taxon>Pseudomonadota</taxon>
        <taxon>Alphaproteobacteria</taxon>
        <taxon>Rhodobacterales</taxon>
        <taxon>Roseobacteraceae</taxon>
        <taxon>Leisingera</taxon>
    </lineage>
</organism>
<dbReference type="EMBL" id="JAHVJA010000001">
    <property type="protein sequence ID" value="MBY6138433.1"/>
    <property type="molecule type" value="Genomic_DNA"/>
</dbReference>